<proteinExistence type="inferred from homology"/>
<evidence type="ECO:0000256" key="2">
    <source>
        <dbReference type="ARBA" id="ARBA00001936"/>
    </source>
</evidence>
<evidence type="ECO:0000256" key="3">
    <source>
        <dbReference type="ARBA" id="ARBA00001946"/>
    </source>
</evidence>
<protein>
    <recommendedName>
        <fullName evidence="5">phosphodiesterase I</fullName>
        <ecNumber evidence="5">3.1.4.1</ecNumber>
    </recommendedName>
</protein>
<dbReference type="InterPro" id="IPR049125">
    <property type="entry name" value="FAN1-like_WH"/>
</dbReference>
<organism evidence="12 13">
    <name type="scientific">Mesoterricola sediminis</name>
    <dbReference type="NCBI Taxonomy" id="2927980"/>
    <lineage>
        <taxon>Bacteria</taxon>
        <taxon>Pseudomonadati</taxon>
        <taxon>Acidobacteriota</taxon>
        <taxon>Holophagae</taxon>
        <taxon>Holophagales</taxon>
        <taxon>Holophagaceae</taxon>
        <taxon>Mesoterricola</taxon>
    </lineage>
</organism>
<dbReference type="Proteomes" id="UP001228113">
    <property type="component" value="Chromosome"/>
</dbReference>
<dbReference type="GO" id="GO:0036297">
    <property type="term" value="P:interstrand cross-link repair"/>
    <property type="evidence" value="ECO:0007669"/>
    <property type="project" value="InterPro"/>
</dbReference>
<accession>A0AA48GYR8</accession>
<keyword evidence="13" id="KW-1185">Reference proteome</keyword>
<comment type="similarity">
    <text evidence="4">Belongs to the FAN1 family.</text>
</comment>
<evidence type="ECO:0000313" key="13">
    <source>
        <dbReference type="Proteomes" id="UP001228113"/>
    </source>
</evidence>
<keyword evidence="9" id="KW-0460">Magnesium</keyword>
<gene>
    <name evidence="12" type="ORF">METESE_30580</name>
</gene>
<evidence type="ECO:0000256" key="6">
    <source>
        <dbReference type="ARBA" id="ARBA00022722"/>
    </source>
</evidence>
<dbReference type="InterPro" id="IPR014883">
    <property type="entry name" value="VRR_NUC"/>
</dbReference>
<dbReference type="GO" id="GO:0004528">
    <property type="term" value="F:phosphodiesterase I activity"/>
    <property type="evidence" value="ECO:0007669"/>
    <property type="project" value="UniProtKB-EC"/>
</dbReference>
<dbReference type="InterPro" id="IPR033315">
    <property type="entry name" value="Fan1-like"/>
</dbReference>
<name>A0AA48GYR8_9BACT</name>
<dbReference type="EC" id="3.1.4.1" evidence="5"/>
<keyword evidence="10" id="KW-0464">Manganese</keyword>
<dbReference type="EMBL" id="AP027081">
    <property type="protein sequence ID" value="BDU78100.1"/>
    <property type="molecule type" value="Genomic_DNA"/>
</dbReference>
<dbReference type="PANTHER" id="PTHR15749">
    <property type="entry name" value="FANCONI-ASSOCIATED NUCLEASE 1"/>
    <property type="match status" value="1"/>
</dbReference>
<dbReference type="SMART" id="SM00990">
    <property type="entry name" value="VRR_NUC"/>
    <property type="match status" value="1"/>
</dbReference>
<evidence type="ECO:0000256" key="4">
    <source>
        <dbReference type="ARBA" id="ARBA00005533"/>
    </source>
</evidence>
<feature type="domain" description="VRR-NUC" evidence="11">
    <location>
        <begin position="420"/>
        <end position="532"/>
    </location>
</feature>
<dbReference type="InterPro" id="IPR011856">
    <property type="entry name" value="tRNA_endonuc-like_dom_sf"/>
</dbReference>
<dbReference type="RefSeq" id="WP_316410558.1">
    <property type="nucleotide sequence ID" value="NZ_AP027081.1"/>
</dbReference>
<dbReference type="GO" id="GO:0003676">
    <property type="term" value="F:nucleic acid binding"/>
    <property type="evidence" value="ECO:0007669"/>
    <property type="project" value="InterPro"/>
</dbReference>
<dbReference type="PANTHER" id="PTHR15749:SF4">
    <property type="entry name" value="FANCONI-ASSOCIATED NUCLEASE 1"/>
    <property type="match status" value="1"/>
</dbReference>
<dbReference type="AlphaFoldDB" id="A0AA48GYR8"/>
<comment type="cofactor">
    <cofactor evidence="2">
        <name>Mn(2+)</name>
        <dbReference type="ChEBI" id="CHEBI:29035"/>
    </cofactor>
</comment>
<comment type="cofactor">
    <cofactor evidence="3">
        <name>Mg(2+)</name>
        <dbReference type="ChEBI" id="CHEBI:18420"/>
    </cofactor>
</comment>
<evidence type="ECO:0000256" key="8">
    <source>
        <dbReference type="ARBA" id="ARBA00022801"/>
    </source>
</evidence>
<evidence type="ECO:0000256" key="7">
    <source>
        <dbReference type="ARBA" id="ARBA00022723"/>
    </source>
</evidence>
<evidence type="ECO:0000259" key="11">
    <source>
        <dbReference type="SMART" id="SM00990"/>
    </source>
</evidence>
<keyword evidence="6" id="KW-0540">Nuclease</keyword>
<dbReference type="Pfam" id="PF21315">
    <property type="entry name" value="FAN1_HTH"/>
    <property type="match status" value="1"/>
</dbReference>
<keyword evidence="8" id="KW-0378">Hydrolase</keyword>
<evidence type="ECO:0000256" key="10">
    <source>
        <dbReference type="ARBA" id="ARBA00023211"/>
    </source>
</evidence>
<sequence length="538" mass="58100">MGEPYYLRNFQTVLSDVEGRYGDLLTPDEAARLAGFRELDPEARMLFVRLLTRKGPWIRRDALAYAEIGDLPGALGRLEAAGLCQTETGATPADLTALLRRDELAARLRAAGLPCPARASRDALADQLLASAPEAAGLPAVALRDRAWADLALLLFFGNREQGLADFVMADLGHVRYEAYPLDPAGRAFRTRAEVEALCSLEALRDALEAGEDLAGPTGALLAMEACPGLRAGRRHRRLLNEAGRAWERLGREEAALACYGRSGLPPARERVARIHLAAARWPEAAEAALAMARAPLDPGEARAARRILARLARHEPAAAAWLAAHPPPPAPAELRLTVPRHPSGLPEQAALAAAPDWRGWHTENVLWNALFGLAFWDVVFAPVPGAFFHPFQAGPADLRSPAFAEARRELLAARLERLSDPAEARRLILGALAAKRGTANPFVAWKALPDEVVAAALDTVPHGALLAVLGTMAPQPSAWRSGFPDLFLCREGQCMLWEVKGPGDTLRPEQERWLGIFAAAGVDARVVRVQYADGEDA</sequence>
<evidence type="ECO:0000313" key="12">
    <source>
        <dbReference type="EMBL" id="BDU78100.1"/>
    </source>
</evidence>
<comment type="catalytic activity">
    <reaction evidence="1">
        <text>Hydrolytically removes 5'-nucleotides successively from the 3'-hydroxy termini of 3'-hydroxy-terminated oligonucleotides.</text>
        <dbReference type="EC" id="3.1.4.1"/>
    </reaction>
</comment>
<evidence type="ECO:0000256" key="9">
    <source>
        <dbReference type="ARBA" id="ARBA00022842"/>
    </source>
</evidence>
<evidence type="ECO:0000256" key="5">
    <source>
        <dbReference type="ARBA" id="ARBA00012029"/>
    </source>
</evidence>
<keyword evidence="7" id="KW-0479">Metal-binding</keyword>
<dbReference type="Pfam" id="PF08774">
    <property type="entry name" value="VRR_NUC"/>
    <property type="match status" value="1"/>
</dbReference>
<reference evidence="12" key="1">
    <citation type="journal article" date="2023" name="Int. J. Syst. Evol. Microbiol.">
        <title>Mesoterricola silvestris gen. nov., sp. nov., Mesoterricola sediminis sp. nov., Geothrix oryzae sp. nov., Geothrix edaphica sp. nov., Geothrix rubra sp. nov., and Geothrix limicola sp. nov., six novel members of Acidobacteriota isolated from soils.</title>
        <authorList>
            <person name="Itoh H."/>
            <person name="Sugisawa Y."/>
            <person name="Mise K."/>
            <person name="Xu Z."/>
            <person name="Kuniyasu M."/>
            <person name="Ushijima N."/>
            <person name="Kawano K."/>
            <person name="Kobayashi E."/>
            <person name="Shiratori Y."/>
            <person name="Masuda Y."/>
            <person name="Senoo K."/>
        </authorList>
    </citation>
    <scope>NUCLEOTIDE SEQUENCE</scope>
    <source>
        <strain evidence="12">W786</strain>
    </source>
</reference>
<dbReference type="GO" id="GO:0046872">
    <property type="term" value="F:metal ion binding"/>
    <property type="evidence" value="ECO:0007669"/>
    <property type="project" value="UniProtKB-KW"/>
</dbReference>
<dbReference type="Gene3D" id="3.40.1350.10">
    <property type="match status" value="1"/>
</dbReference>
<dbReference type="KEGG" id="msea:METESE_30580"/>
<evidence type="ECO:0000256" key="1">
    <source>
        <dbReference type="ARBA" id="ARBA00000983"/>
    </source>
</evidence>